<evidence type="ECO:0000313" key="1">
    <source>
        <dbReference type="EMBL" id="GAL60345.1"/>
    </source>
</evidence>
<comment type="caution">
    <text evidence="1">The sequence shown here is derived from an EMBL/GenBank/DDBJ whole genome shotgun (WGS) entry which is preliminary data.</text>
</comment>
<gene>
    <name evidence="1" type="ORF">EV102420_36_00200</name>
</gene>
<dbReference type="eggNOG" id="ENOG5033JJR">
    <property type="taxonomic scope" value="Bacteria"/>
</dbReference>
<dbReference type="EMBL" id="BBMZ01000036">
    <property type="protein sequence ID" value="GAL60345.1"/>
    <property type="molecule type" value="Genomic_DNA"/>
</dbReference>
<dbReference type="Proteomes" id="UP000029462">
    <property type="component" value="Unassembled WGS sequence"/>
</dbReference>
<dbReference type="AlphaFoldDB" id="A0A090V612"/>
<sequence>MSEKQTRWNDEELKMLQTHNNQQIAELTGRPLVEVEDRRLLANIERNCWDVWDPENAE</sequence>
<evidence type="ECO:0000313" key="2">
    <source>
        <dbReference type="Proteomes" id="UP000029462"/>
    </source>
</evidence>
<accession>A0A090V612</accession>
<proteinExistence type="predicted"/>
<keyword evidence="2" id="KW-1185">Reference proteome</keyword>
<organism evidence="1 2">
    <name type="scientific">Pseudescherichia vulneris NBRC 102420</name>
    <dbReference type="NCBI Taxonomy" id="1115515"/>
    <lineage>
        <taxon>Bacteria</taxon>
        <taxon>Pseudomonadati</taxon>
        <taxon>Pseudomonadota</taxon>
        <taxon>Gammaproteobacteria</taxon>
        <taxon>Enterobacterales</taxon>
        <taxon>Enterobacteriaceae</taxon>
        <taxon>Pseudescherichia</taxon>
    </lineage>
</organism>
<name>A0A090V612_PSEVU</name>
<reference evidence="1 2" key="1">
    <citation type="submission" date="2014-09" db="EMBL/GenBank/DDBJ databases">
        <title>Whole genome shotgun sequence of Escherichia vulneris NBRC 102420.</title>
        <authorList>
            <person name="Yoshida Y."/>
            <person name="Hosoyama A."/>
            <person name="Tsuchikane K."/>
            <person name="Ohji S."/>
            <person name="Ichikawa N."/>
            <person name="Kimura A."/>
            <person name="Yamazoe A."/>
            <person name="Ezaki T."/>
            <person name="Fujita N."/>
        </authorList>
    </citation>
    <scope>NUCLEOTIDE SEQUENCE [LARGE SCALE GENOMIC DNA]</scope>
    <source>
        <strain evidence="1 2">NBRC 102420</strain>
    </source>
</reference>
<dbReference type="RefSeq" id="WP_165570678.1">
    <property type="nucleotide sequence ID" value="NZ_BBMZ01000036.1"/>
</dbReference>
<dbReference type="STRING" id="1115515.EV102420_36_00200"/>
<protein>
    <submittedName>
        <fullName evidence="1">Uncharacterized protein</fullName>
    </submittedName>
</protein>